<evidence type="ECO:0000313" key="3">
    <source>
        <dbReference type="Proteomes" id="UP000646827"/>
    </source>
</evidence>
<dbReference type="PANTHER" id="PTHR33977:SF1">
    <property type="entry name" value="ZINC ION BINDING PROTEIN"/>
    <property type="match status" value="1"/>
</dbReference>
<comment type="caution">
    <text evidence="2">The sequence shown here is derived from an EMBL/GenBank/DDBJ whole genome shotgun (WGS) entry which is preliminary data.</text>
</comment>
<gene>
    <name evidence="2" type="ORF">INT45_010599</name>
</gene>
<dbReference type="Proteomes" id="UP000646827">
    <property type="component" value="Unassembled WGS sequence"/>
</dbReference>
<feature type="non-terminal residue" evidence="2">
    <location>
        <position position="1"/>
    </location>
</feature>
<sequence>MTQRVDTTLPVVEYPSFIKRQPQETGECWVYKTTNKKKPVRETQESENQPHKRQRKQTIVWTRYYRCHRATIREQNDNNNSGDEEEELYDDDGIKTRPVQKKTKQAKCLASLKVTCYMDDINNVVISYLHEHSGHTPRSIEDVQFLPKSDKLNERILEELRKGYNVRSVREYLQREYDSLPITNRDSYVNTVDVYNIFYKYREERCAKDTVDFASVKKWLDKFQDEGYHVWVDQDTSDDTVTELLSEDQFSFGFSAPWQKELLLSTAGKFISLDATHDVSQYSDGVMYTMVIRHPIVGRGIPVAYLITNDLSSTPLVGWFYSLASLGLTPQRITIDRDFAEDNALTTVWPGCTIQHCVWHVQRAWMINIKSKVVASVGRTTGQAKKYIRERLHDIMYENNMPTFYRIFHSFLDEIARTQPVFSAYFRRHWVDSLQGKGESWHNQLKQIYLKRKRIHRLDVLLNVLSEDVAFDITC</sequence>
<accession>A0A8H7VBN9</accession>
<evidence type="ECO:0008006" key="4">
    <source>
        <dbReference type="Google" id="ProtNLM"/>
    </source>
</evidence>
<dbReference type="PANTHER" id="PTHR33977">
    <property type="entry name" value="ZINC ION BINDING PROTEIN"/>
    <property type="match status" value="1"/>
</dbReference>
<protein>
    <recommendedName>
        <fullName evidence="4">MULE transposase domain-containing protein</fullName>
    </recommendedName>
</protein>
<feature type="region of interest" description="Disordered" evidence="1">
    <location>
        <begin position="37"/>
        <end position="56"/>
    </location>
</feature>
<dbReference type="OrthoDB" id="2430203at2759"/>
<dbReference type="AlphaFoldDB" id="A0A8H7VBN9"/>
<feature type="compositionally biased region" description="Basic and acidic residues" evidence="1">
    <location>
        <begin position="40"/>
        <end position="50"/>
    </location>
</feature>
<keyword evidence="3" id="KW-1185">Reference proteome</keyword>
<dbReference type="EMBL" id="JAEPRB010000727">
    <property type="protein sequence ID" value="KAG2212842.1"/>
    <property type="molecule type" value="Genomic_DNA"/>
</dbReference>
<evidence type="ECO:0000256" key="1">
    <source>
        <dbReference type="SAM" id="MobiDB-lite"/>
    </source>
</evidence>
<proteinExistence type="predicted"/>
<name>A0A8H7VBN9_9FUNG</name>
<evidence type="ECO:0000313" key="2">
    <source>
        <dbReference type="EMBL" id="KAG2212842.1"/>
    </source>
</evidence>
<organism evidence="2 3">
    <name type="scientific">Circinella minor</name>
    <dbReference type="NCBI Taxonomy" id="1195481"/>
    <lineage>
        <taxon>Eukaryota</taxon>
        <taxon>Fungi</taxon>
        <taxon>Fungi incertae sedis</taxon>
        <taxon>Mucoromycota</taxon>
        <taxon>Mucoromycotina</taxon>
        <taxon>Mucoromycetes</taxon>
        <taxon>Mucorales</taxon>
        <taxon>Lichtheimiaceae</taxon>
        <taxon>Circinella</taxon>
    </lineage>
</organism>
<reference evidence="2 3" key="1">
    <citation type="submission" date="2020-12" db="EMBL/GenBank/DDBJ databases">
        <title>Metabolic potential, ecology and presence of endohyphal bacteria is reflected in genomic diversity of Mucoromycotina.</title>
        <authorList>
            <person name="Muszewska A."/>
            <person name="Okrasinska A."/>
            <person name="Steczkiewicz K."/>
            <person name="Drgas O."/>
            <person name="Orlowska M."/>
            <person name="Perlinska-Lenart U."/>
            <person name="Aleksandrzak-Piekarczyk T."/>
            <person name="Szatraj K."/>
            <person name="Zielenkiewicz U."/>
            <person name="Pilsyk S."/>
            <person name="Malc E."/>
            <person name="Mieczkowski P."/>
            <person name="Kruszewska J.S."/>
            <person name="Biernat P."/>
            <person name="Pawlowska J."/>
        </authorList>
    </citation>
    <scope>NUCLEOTIDE SEQUENCE [LARGE SCALE GENOMIC DNA]</scope>
    <source>
        <strain evidence="2 3">CBS 142.35</strain>
    </source>
</reference>